<proteinExistence type="predicted"/>
<organism evidence="3 4">
    <name type="scientific">Canna indica</name>
    <name type="common">Indian-shot</name>
    <dbReference type="NCBI Taxonomy" id="4628"/>
    <lineage>
        <taxon>Eukaryota</taxon>
        <taxon>Viridiplantae</taxon>
        <taxon>Streptophyta</taxon>
        <taxon>Embryophyta</taxon>
        <taxon>Tracheophyta</taxon>
        <taxon>Spermatophyta</taxon>
        <taxon>Magnoliopsida</taxon>
        <taxon>Liliopsida</taxon>
        <taxon>Zingiberales</taxon>
        <taxon>Cannaceae</taxon>
        <taxon>Canna</taxon>
    </lineage>
</organism>
<accession>A0AAQ3JXJ1</accession>
<dbReference type="Pfam" id="PF13966">
    <property type="entry name" value="zf-RVT"/>
    <property type="match status" value="1"/>
</dbReference>
<dbReference type="PANTHER" id="PTHR33116:SF86">
    <property type="entry name" value="REVERSE TRANSCRIPTASE DOMAIN-CONTAINING PROTEIN"/>
    <property type="match status" value="1"/>
</dbReference>
<keyword evidence="1" id="KW-0812">Transmembrane</keyword>
<dbReference type="PANTHER" id="PTHR33116">
    <property type="entry name" value="REVERSE TRANSCRIPTASE ZINC-BINDING DOMAIN-CONTAINING PROTEIN-RELATED-RELATED"/>
    <property type="match status" value="1"/>
</dbReference>
<evidence type="ECO:0000313" key="4">
    <source>
        <dbReference type="Proteomes" id="UP001327560"/>
    </source>
</evidence>
<evidence type="ECO:0000259" key="2">
    <source>
        <dbReference type="Pfam" id="PF13966"/>
    </source>
</evidence>
<reference evidence="3 4" key="1">
    <citation type="submission" date="2023-10" db="EMBL/GenBank/DDBJ databases">
        <title>Chromosome-scale genome assembly provides insights into flower coloration mechanisms of Canna indica.</title>
        <authorList>
            <person name="Li C."/>
        </authorList>
    </citation>
    <scope>NUCLEOTIDE SEQUENCE [LARGE SCALE GENOMIC DNA]</scope>
    <source>
        <tissue evidence="3">Flower</tissue>
    </source>
</reference>
<dbReference type="EMBL" id="CP136891">
    <property type="protein sequence ID" value="WOK96626.1"/>
    <property type="molecule type" value="Genomic_DNA"/>
</dbReference>
<keyword evidence="4" id="KW-1185">Reference proteome</keyword>
<name>A0AAQ3JXJ1_9LILI</name>
<gene>
    <name evidence="3" type="ORF">Cni_G05333</name>
</gene>
<sequence>MIFCKADREHAQLIRKTLEDLEAMSDLKINLEKSTVFFSRNSPHRFRTMLGNELNIRHIGAQDHYLGLPSTINRSKSSTFEFIITKVKNKLGGWKSCLLSRAGKATLIKSTLLAILVYAMACFLLLDYLTNEINSLCQNFWWRGTGDKKGKNPSWGWRSIIKGRDFIMEDMLWRVGSSSTLPVFCSLWIPTHPQTQIMGPNQSPSSPVLVAELFDRQMGMWNVHAVRNFFPASLADTVLNIEIQQGRETPIWPLDRSKAYTINSGYLRILDYHNEEATKYIKLKWRDIWKLQAAPKLHHFLWRFCRNSLSVRALLHERGVAIPSTLCSGCSMVDEIILHVFFGCPFAREVWRKSPIASVLNVNYSTPGDYWAKVHLRF</sequence>
<dbReference type="AlphaFoldDB" id="A0AAQ3JXJ1"/>
<keyword evidence="1" id="KW-1133">Transmembrane helix</keyword>
<dbReference type="InterPro" id="IPR026960">
    <property type="entry name" value="RVT-Znf"/>
</dbReference>
<feature type="transmembrane region" description="Helical" evidence="1">
    <location>
        <begin position="111"/>
        <end position="129"/>
    </location>
</feature>
<keyword evidence="1" id="KW-0472">Membrane</keyword>
<feature type="domain" description="Reverse transcriptase zinc-binding" evidence="2">
    <location>
        <begin position="261"/>
        <end position="351"/>
    </location>
</feature>
<evidence type="ECO:0000256" key="1">
    <source>
        <dbReference type="SAM" id="Phobius"/>
    </source>
</evidence>
<evidence type="ECO:0000313" key="3">
    <source>
        <dbReference type="EMBL" id="WOK96626.1"/>
    </source>
</evidence>
<protein>
    <recommendedName>
        <fullName evidence="2">Reverse transcriptase zinc-binding domain-containing protein</fullName>
    </recommendedName>
</protein>
<dbReference type="Proteomes" id="UP001327560">
    <property type="component" value="Chromosome 2"/>
</dbReference>